<name>A0ABN7XQC9_GIGMA</name>
<gene>
    <name evidence="1" type="ORF">GMARGA_LOCUS45736</name>
</gene>
<feature type="non-terminal residue" evidence="1">
    <location>
        <position position="57"/>
    </location>
</feature>
<comment type="caution">
    <text evidence="1">The sequence shown here is derived from an EMBL/GenBank/DDBJ whole genome shotgun (WGS) entry which is preliminary data.</text>
</comment>
<dbReference type="Gene3D" id="3.40.50.300">
    <property type="entry name" value="P-loop containing nucleotide triphosphate hydrolases"/>
    <property type="match status" value="1"/>
</dbReference>
<organism evidence="1 2">
    <name type="scientific">Gigaspora margarita</name>
    <dbReference type="NCBI Taxonomy" id="4874"/>
    <lineage>
        <taxon>Eukaryota</taxon>
        <taxon>Fungi</taxon>
        <taxon>Fungi incertae sedis</taxon>
        <taxon>Mucoromycota</taxon>
        <taxon>Glomeromycotina</taxon>
        <taxon>Glomeromycetes</taxon>
        <taxon>Diversisporales</taxon>
        <taxon>Gigasporaceae</taxon>
        <taxon>Gigaspora</taxon>
    </lineage>
</organism>
<evidence type="ECO:0000313" key="1">
    <source>
        <dbReference type="EMBL" id="CAG8856915.1"/>
    </source>
</evidence>
<reference evidence="1 2" key="1">
    <citation type="submission" date="2021-06" db="EMBL/GenBank/DDBJ databases">
        <authorList>
            <person name="Kallberg Y."/>
            <person name="Tangrot J."/>
            <person name="Rosling A."/>
        </authorList>
    </citation>
    <scope>NUCLEOTIDE SEQUENCE [LARGE SCALE GENOMIC DNA]</scope>
    <source>
        <strain evidence="1 2">120-4 pot B 10/14</strain>
    </source>
</reference>
<dbReference type="SUPFAM" id="SSF52540">
    <property type="entry name" value="P-loop containing nucleoside triphosphate hydrolases"/>
    <property type="match status" value="1"/>
</dbReference>
<dbReference type="InterPro" id="IPR027417">
    <property type="entry name" value="P-loop_NTPase"/>
</dbReference>
<dbReference type="EMBL" id="CAJVQB010165323">
    <property type="protein sequence ID" value="CAG8856915.1"/>
    <property type="molecule type" value="Genomic_DNA"/>
</dbReference>
<keyword evidence="2" id="KW-1185">Reference proteome</keyword>
<accession>A0ABN7XQC9</accession>
<dbReference type="Proteomes" id="UP000789901">
    <property type="component" value="Unassembled WGS sequence"/>
</dbReference>
<proteinExistence type="predicted"/>
<feature type="non-terminal residue" evidence="1">
    <location>
        <position position="1"/>
    </location>
</feature>
<evidence type="ECO:0000313" key="2">
    <source>
        <dbReference type="Proteomes" id="UP000789901"/>
    </source>
</evidence>
<protein>
    <submittedName>
        <fullName evidence="1">45431_t:CDS:1</fullName>
    </submittedName>
</protein>
<sequence length="57" mass="6524">ITVAGTIGSGKTTEAKHLEKYLKDKGHKVYRMIEVSMQVSDTLEIFYKTKNALFFQQ</sequence>